<proteinExistence type="predicted"/>
<protein>
    <submittedName>
        <fullName evidence="1">Uncharacterized protein</fullName>
    </submittedName>
</protein>
<name>A0A371G501_MUCPR</name>
<comment type="caution">
    <text evidence="1">The sequence shown here is derived from an EMBL/GenBank/DDBJ whole genome shotgun (WGS) entry which is preliminary data.</text>
</comment>
<reference evidence="1" key="1">
    <citation type="submission" date="2018-05" db="EMBL/GenBank/DDBJ databases">
        <title>Draft genome of Mucuna pruriens seed.</title>
        <authorList>
            <person name="Nnadi N.E."/>
            <person name="Vos R."/>
            <person name="Hasami M.H."/>
            <person name="Devisetty U.K."/>
            <person name="Aguiy J.C."/>
        </authorList>
    </citation>
    <scope>NUCLEOTIDE SEQUENCE [LARGE SCALE GENOMIC DNA]</scope>
    <source>
        <strain evidence="1">JCA_2017</strain>
    </source>
</reference>
<organism evidence="1 2">
    <name type="scientific">Mucuna pruriens</name>
    <name type="common">Velvet bean</name>
    <name type="synonym">Dolichos pruriens</name>
    <dbReference type="NCBI Taxonomy" id="157652"/>
    <lineage>
        <taxon>Eukaryota</taxon>
        <taxon>Viridiplantae</taxon>
        <taxon>Streptophyta</taxon>
        <taxon>Embryophyta</taxon>
        <taxon>Tracheophyta</taxon>
        <taxon>Spermatophyta</taxon>
        <taxon>Magnoliopsida</taxon>
        <taxon>eudicotyledons</taxon>
        <taxon>Gunneridae</taxon>
        <taxon>Pentapetalae</taxon>
        <taxon>rosids</taxon>
        <taxon>fabids</taxon>
        <taxon>Fabales</taxon>
        <taxon>Fabaceae</taxon>
        <taxon>Papilionoideae</taxon>
        <taxon>50 kb inversion clade</taxon>
        <taxon>NPAAA clade</taxon>
        <taxon>indigoferoid/millettioid clade</taxon>
        <taxon>Phaseoleae</taxon>
        <taxon>Mucuna</taxon>
    </lineage>
</organism>
<evidence type="ECO:0000313" key="2">
    <source>
        <dbReference type="Proteomes" id="UP000257109"/>
    </source>
</evidence>
<evidence type="ECO:0000313" key="1">
    <source>
        <dbReference type="EMBL" id="RDX85551.1"/>
    </source>
</evidence>
<sequence>MAKNEMVTRMEKESLPCGDGGEATVRCCESMTNKQIDCVLVCSVQFLKPVVRKPTFEIP</sequence>
<dbReference type="EMBL" id="QJKJ01006765">
    <property type="protein sequence ID" value="RDX85551.1"/>
    <property type="molecule type" value="Genomic_DNA"/>
</dbReference>
<dbReference type="AlphaFoldDB" id="A0A371G501"/>
<accession>A0A371G501</accession>
<gene>
    <name evidence="1" type="ORF">CR513_33243</name>
</gene>
<keyword evidence="2" id="KW-1185">Reference proteome</keyword>
<feature type="non-terminal residue" evidence="1">
    <location>
        <position position="1"/>
    </location>
</feature>
<dbReference type="Proteomes" id="UP000257109">
    <property type="component" value="Unassembled WGS sequence"/>
</dbReference>